<dbReference type="InterPro" id="IPR051617">
    <property type="entry name" value="UNC-93-like_regulator"/>
</dbReference>
<name>A0A1S4E921_DIACI</name>
<feature type="transmembrane region" description="Helical" evidence="9">
    <location>
        <begin position="50"/>
        <end position="68"/>
    </location>
</feature>
<reference evidence="11" key="1">
    <citation type="submission" date="2025-08" db="UniProtKB">
        <authorList>
            <consortium name="RefSeq"/>
        </authorList>
    </citation>
    <scope>IDENTIFICATION</scope>
</reference>
<dbReference type="Pfam" id="PF05978">
    <property type="entry name" value="UNC-93"/>
    <property type="match status" value="1"/>
</dbReference>
<keyword evidence="6" id="KW-0325">Glycoprotein</keyword>
<evidence type="ECO:0000256" key="3">
    <source>
        <dbReference type="ARBA" id="ARBA00022692"/>
    </source>
</evidence>
<evidence type="ECO:0000256" key="4">
    <source>
        <dbReference type="ARBA" id="ARBA00022989"/>
    </source>
</evidence>
<feature type="transmembrane region" description="Helical" evidence="9">
    <location>
        <begin position="292"/>
        <end position="311"/>
    </location>
</feature>
<feature type="transmembrane region" description="Helical" evidence="9">
    <location>
        <begin position="80"/>
        <end position="101"/>
    </location>
</feature>
<keyword evidence="4 9" id="KW-1133">Transmembrane helix</keyword>
<comment type="subcellular location">
    <subcellularLocation>
        <location evidence="1">Membrane</location>
        <topology evidence="1">Multi-pass membrane protein</topology>
    </subcellularLocation>
</comment>
<protein>
    <recommendedName>
        <fullName evidence="7">UNC93-like protein MFSD11</fullName>
    </recommendedName>
    <alternativeName>
        <fullName evidence="8">Major facilitator superfamily domain-containing protein 11</fullName>
    </alternativeName>
</protein>
<dbReference type="RefSeq" id="XP_017298653.2">
    <property type="nucleotide sequence ID" value="XM_017443164.2"/>
</dbReference>
<dbReference type="GO" id="GO:0016020">
    <property type="term" value="C:membrane"/>
    <property type="evidence" value="ECO:0007669"/>
    <property type="project" value="UniProtKB-SubCell"/>
</dbReference>
<dbReference type="PaxDb" id="121845-A0A1S4E921"/>
<evidence type="ECO:0000256" key="6">
    <source>
        <dbReference type="ARBA" id="ARBA00023180"/>
    </source>
</evidence>
<dbReference type="KEGG" id="dci:103507076"/>
<dbReference type="PANTHER" id="PTHR23294">
    <property type="entry name" value="ET TRANSLATION PRODUCT-RELATED"/>
    <property type="match status" value="1"/>
</dbReference>
<dbReference type="Proteomes" id="UP000079169">
    <property type="component" value="Unplaced"/>
</dbReference>
<evidence type="ECO:0000256" key="8">
    <source>
        <dbReference type="ARBA" id="ARBA00041910"/>
    </source>
</evidence>
<proteinExistence type="inferred from homology"/>
<evidence type="ECO:0000256" key="7">
    <source>
        <dbReference type="ARBA" id="ARBA00040302"/>
    </source>
</evidence>
<gene>
    <name evidence="11" type="primary">LOC103507076</name>
</gene>
<evidence type="ECO:0000256" key="9">
    <source>
        <dbReference type="SAM" id="Phobius"/>
    </source>
</evidence>
<keyword evidence="3 9" id="KW-0812">Transmembrane</keyword>
<accession>A0A1S4E921</accession>
<dbReference type="PANTHER" id="PTHR23294:SF0">
    <property type="entry name" value="UNC93-LIKE PROTEIN MFSD11"/>
    <property type="match status" value="1"/>
</dbReference>
<comment type="similarity">
    <text evidence="2">Belongs to the unc-93 family.</text>
</comment>
<evidence type="ECO:0000256" key="2">
    <source>
        <dbReference type="ARBA" id="ARBA00009172"/>
    </source>
</evidence>
<feature type="transmembrane region" description="Helical" evidence="9">
    <location>
        <begin position="225"/>
        <end position="247"/>
    </location>
</feature>
<feature type="transmembrane region" description="Helical" evidence="9">
    <location>
        <begin position="21"/>
        <end position="44"/>
    </location>
</feature>
<keyword evidence="10" id="KW-1185">Reference proteome</keyword>
<feature type="transmembrane region" description="Helical" evidence="9">
    <location>
        <begin position="259"/>
        <end position="280"/>
    </location>
</feature>
<evidence type="ECO:0000313" key="11">
    <source>
        <dbReference type="RefSeq" id="XP_017298653.2"/>
    </source>
</evidence>
<dbReference type="SUPFAM" id="SSF103473">
    <property type="entry name" value="MFS general substrate transporter"/>
    <property type="match status" value="1"/>
</dbReference>
<evidence type="ECO:0000256" key="1">
    <source>
        <dbReference type="ARBA" id="ARBA00004141"/>
    </source>
</evidence>
<dbReference type="Gene3D" id="1.20.1250.20">
    <property type="entry name" value="MFS general substrate transporter like domains"/>
    <property type="match status" value="1"/>
</dbReference>
<dbReference type="InterPro" id="IPR036259">
    <property type="entry name" value="MFS_trans_sf"/>
</dbReference>
<evidence type="ECO:0000256" key="5">
    <source>
        <dbReference type="ARBA" id="ARBA00023136"/>
    </source>
</evidence>
<dbReference type="GeneID" id="103507076"/>
<evidence type="ECO:0000313" key="10">
    <source>
        <dbReference type="Proteomes" id="UP000079169"/>
    </source>
</evidence>
<keyword evidence="5 9" id="KW-0472">Membrane</keyword>
<sequence length="398" mass="43972">MCGVSMWISPAVCNVLGSKATMFVGALCFIVFICSFFFSITWLLYVASGLVGSGAALLWTGQSAYLILNSNQTTLETNLGLFFVLYQSGAFIGNLVIYFLFTDKTYIDAETRNLVLVFVSVVVTLGTVLLLFLPHYEKEDLLDLDKKGNESNDIVIQKKLAKDSALIQSIESPFQTFKKGWKIIVSVDVLILLFMFFNIGFSYIFTIVYNSCLGFTRAIPKAVEMLPFAGLMSGIGGMVGGILPAIIKPELPLPFNIRPLMLLAFICYVTSYVIAFLNFPDSSIFGYTYDKAYIHSSAYLGILGSLLLHIGEVVYNNETAVLLAKLFPNDTVSAFAVFLFCKNCFSALTFTGSNFAGLHTQLLCLTGFLLLGTLSFWYVSKRLHRRRIEKSIAGVPLP</sequence>
<dbReference type="AlphaFoldDB" id="A0A1S4E921"/>
<feature type="transmembrane region" description="Helical" evidence="9">
    <location>
        <begin position="183"/>
        <end position="205"/>
    </location>
</feature>
<dbReference type="STRING" id="121845.A0A1S4E921"/>
<dbReference type="InterPro" id="IPR010291">
    <property type="entry name" value="Ion_channel_UNC-93"/>
</dbReference>
<feature type="transmembrane region" description="Helical" evidence="9">
    <location>
        <begin position="113"/>
        <end position="133"/>
    </location>
</feature>
<organism evidence="10 11">
    <name type="scientific">Diaphorina citri</name>
    <name type="common">Asian citrus psyllid</name>
    <dbReference type="NCBI Taxonomy" id="121845"/>
    <lineage>
        <taxon>Eukaryota</taxon>
        <taxon>Metazoa</taxon>
        <taxon>Ecdysozoa</taxon>
        <taxon>Arthropoda</taxon>
        <taxon>Hexapoda</taxon>
        <taxon>Insecta</taxon>
        <taxon>Pterygota</taxon>
        <taxon>Neoptera</taxon>
        <taxon>Paraneoptera</taxon>
        <taxon>Hemiptera</taxon>
        <taxon>Sternorrhyncha</taxon>
        <taxon>Psylloidea</taxon>
        <taxon>Psyllidae</taxon>
        <taxon>Diaphorininae</taxon>
        <taxon>Diaphorina</taxon>
    </lineage>
</organism>
<feature type="transmembrane region" description="Helical" evidence="9">
    <location>
        <begin position="358"/>
        <end position="379"/>
    </location>
</feature>